<dbReference type="Proteomes" id="UP000321157">
    <property type="component" value="Unassembled WGS sequence"/>
</dbReference>
<protein>
    <submittedName>
        <fullName evidence="1">Uncharacterized protein</fullName>
    </submittedName>
</protein>
<gene>
    <name evidence="1" type="ORF">ADA01nite_26010</name>
</gene>
<proteinExistence type="predicted"/>
<dbReference type="RefSeq" id="WP_146810493.1">
    <property type="nucleotide sequence ID" value="NZ_BJXX01000119.1"/>
</dbReference>
<comment type="caution">
    <text evidence="1">The sequence shown here is derived from an EMBL/GenBank/DDBJ whole genome shotgun (WGS) entry which is preliminary data.</text>
</comment>
<dbReference type="AlphaFoldDB" id="A0A511VA34"/>
<evidence type="ECO:0000313" key="2">
    <source>
        <dbReference type="Proteomes" id="UP000321157"/>
    </source>
</evidence>
<name>A0A511VA34_9BACL</name>
<keyword evidence="2" id="KW-1185">Reference proteome</keyword>
<accession>A0A511VA34</accession>
<dbReference type="EMBL" id="BJXX01000119">
    <property type="protein sequence ID" value="GEN35141.1"/>
    <property type="molecule type" value="Genomic_DNA"/>
</dbReference>
<sequence>MSDEILKLILAELKSLKKGQEELKKGQEELQEVVSAIRASQETMSAEMEGMRKEMQQNFAQVSRHMRMLESDLDLIGKRQFENEKQINRLKSLHEQ</sequence>
<evidence type="ECO:0000313" key="1">
    <source>
        <dbReference type="EMBL" id="GEN35141.1"/>
    </source>
</evidence>
<organism evidence="1 2">
    <name type="scientific">Aneurinibacillus danicus</name>
    <dbReference type="NCBI Taxonomy" id="267746"/>
    <lineage>
        <taxon>Bacteria</taxon>
        <taxon>Bacillati</taxon>
        <taxon>Bacillota</taxon>
        <taxon>Bacilli</taxon>
        <taxon>Bacillales</taxon>
        <taxon>Paenibacillaceae</taxon>
        <taxon>Aneurinibacillus group</taxon>
        <taxon>Aneurinibacillus</taxon>
    </lineage>
</organism>
<reference evidence="1 2" key="1">
    <citation type="submission" date="2019-07" db="EMBL/GenBank/DDBJ databases">
        <title>Whole genome shotgun sequence of Aneurinibacillus danicus NBRC 102444.</title>
        <authorList>
            <person name="Hosoyama A."/>
            <person name="Uohara A."/>
            <person name="Ohji S."/>
            <person name="Ichikawa N."/>
        </authorList>
    </citation>
    <scope>NUCLEOTIDE SEQUENCE [LARGE SCALE GENOMIC DNA]</scope>
    <source>
        <strain evidence="1 2">NBRC 102444</strain>
    </source>
</reference>